<dbReference type="Pfam" id="PF02837">
    <property type="entry name" value="Glyco_hydro_2_N"/>
    <property type="match status" value="1"/>
</dbReference>
<gene>
    <name evidence="7" type="ORF">SAMN05660206_11529</name>
</gene>
<feature type="domain" description="Glycoside hydrolase family 2 catalytic" evidence="5">
    <location>
        <begin position="354"/>
        <end position="479"/>
    </location>
</feature>
<evidence type="ECO:0000256" key="3">
    <source>
        <dbReference type="ARBA" id="ARBA00023295"/>
    </source>
</evidence>
<evidence type="ECO:0000256" key="2">
    <source>
        <dbReference type="ARBA" id="ARBA00022801"/>
    </source>
</evidence>
<dbReference type="InterPro" id="IPR013783">
    <property type="entry name" value="Ig-like_fold"/>
</dbReference>
<dbReference type="InterPro" id="IPR036156">
    <property type="entry name" value="Beta-gal/glucu_dom_sf"/>
</dbReference>
<dbReference type="GO" id="GO:0005975">
    <property type="term" value="P:carbohydrate metabolic process"/>
    <property type="evidence" value="ECO:0007669"/>
    <property type="project" value="InterPro"/>
</dbReference>
<evidence type="ECO:0000313" key="8">
    <source>
        <dbReference type="Proteomes" id="UP000198785"/>
    </source>
</evidence>
<dbReference type="Pfam" id="PF02836">
    <property type="entry name" value="Glyco_hydro_2_C"/>
    <property type="match status" value="1"/>
</dbReference>
<accession>A0A1I6VLK0</accession>
<dbReference type="PANTHER" id="PTHR42732:SF2">
    <property type="entry name" value="BETA-MANNOSIDASE"/>
    <property type="match status" value="1"/>
</dbReference>
<dbReference type="InterPro" id="IPR051913">
    <property type="entry name" value="GH2_Domain-Containing"/>
</dbReference>
<evidence type="ECO:0000259" key="4">
    <source>
        <dbReference type="Pfam" id="PF00703"/>
    </source>
</evidence>
<dbReference type="AlphaFoldDB" id="A0A1I6VLK0"/>
<dbReference type="OrthoDB" id="9801077at2"/>
<dbReference type="GO" id="GO:0004553">
    <property type="term" value="F:hydrolase activity, hydrolyzing O-glycosyl compounds"/>
    <property type="evidence" value="ECO:0007669"/>
    <property type="project" value="InterPro"/>
</dbReference>
<dbReference type="SUPFAM" id="SSF49303">
    <property type="entry name" value="beta-Galactosidase/glucuronidase domain"/>
    <property type="match status" value="1"/>
</dbReference>
<feature type="domain" description="Glycoside hydrolase family 2 immunoglobulin-like beta-sandwich" evidence="4">
    <location>
        <begin position="217"/>
        <end position="310"/>
    </location>
</feature>
<dbReference type="Pfam" id="PF00703">
    <property type="entry name" value="Glyco_hydro_2"/>
    <property type="match status" value="1"/>
</dbReference>
<dbReference type="InterPro" id="IPR006102">
    <property type="entry name" value="Ig-like_GH2"/>
</dbReference>
<protein>
    <submittedName>
        <fullName evidence="7">Glycosyl hydrolases family 2, TIM barrel domain</fullName>
    </submittedName>
</protein>
<dbReference type="SUPFAM" id="SSF49785">
    <property type="entry name" value="Galactose-binding domain-like"/>
    <property type="match status" value="1"/>
</dbReference>
<dbReference type="InterPro" id="IPR008979">
    <property type="entry name" value="Galactose-bd-like_sf"/>
</dbReference>
<feature type="domain" description="Glycosyl hydrolases family 2 sugar binding" evidence="6">
    <location>
        <begin position="105"/>
        <end position="178"/>
    </location>
</feature>
<dbReference type="PANTHER" id="PTHR42732">
    <property type="entry name" value="BETA-GALACTOSIDASE"/>
    <property type="match status" value="1"/>
</dbReference>
<dbReference type="InterPro" id="IPR006103">
    <property type="entry name" value="Glyco_hydro_2_cat"/>
</dbReference>
<evidence type="ECO:0000259" key="6">
    <source>
        <dbReference type="Pfam" id="PF02837"/>
    </source>
</evidence>
<proteinExistence type="inferred from homology"/>
<comment type="similarity">
    <text evidence="1">Belongs to the glycosyl hydrolase 2 family.</text>
</comment>
<organism evidence="7 8">
    <name type="scientific">Sphingobacterium wenxiniae</name>
    <dbReference type="NCBI Taxonomy" id="683125"/>
    <lineage>
        <taxon>Bacteria</taxon>
        <taxon>Pseudomonadati</taxon>
        <taxon>Bacteroidota</taxon>
        <taxon>Sphingobacteriia</taxon>
        <taxon>Sphingobacteriales</taxon>
        <taxon>Sphingobacteriaceae</taxon>
        <taxon>Sphingobacterium</taxon>
    </lineage>
</organism>
<keyword evidence="2 7" id="KW-0378">Hydrolase</keyword>
<evidence type="ECO:0000256" key="1">
    <source>
        <dbReference type="ARBA" id="ARBA00007401"/>
    </source>
</evidence>
<keyword evidence="8" id="KW-1185">Reference proteome</keyword>
<dbReference type="Gene3D" id="2.60.120.260">
    <property type="entry name" value="Galactose-binding domain-like"/>
    <property type="match status" value="1"/>
</dbReference>
<sequence>MKKTLVTLTLLCSTFILSEAQEWKPAGDKILTSWGEQLDPTNPHSEYPRPQLQRKGNWQNLNGLWQYTINSKEHNDIPTQWDGDILVPFAVESALSGVGRSLNKDQVLWYHREIKVDKKVRNGRTLLHFGAVDWQCDVYVNGQHLGRHEGGFDPFSFDITNALKKGEKQEITLRVWDPTSDGPQPRGKQINNPHGIWYTPVSGIWQTVWLEGVPETYIVRTKQTPDVDNAQLHLSTEVAQAQPNDLIIVEAYDQQTKVAETSAAPNEAFILPIPNAQLWSPNSPKLYDLHVKVVRKGKVIDQADSYFAMRKISMKKDGQGIQRMYLNDEFVFHYGPLDQGWWPDGLHTAPSDEALIFDLIKTKEMGFNMIRKHIKVEPARWYRHCDSLGILVWQDMPSGDLDGNIWDMHPGKIRYGKHDKDRSPESEAIYKKEWTSIMDALHNFPSIVIWVPFNEAWGQFKSKEIVDWTIQKDPSRLVNGASGGNFLAPGHIFDIHNYPEPAMPSPELFGANYVLALGEFGGLGLPVDGHTWQQKDNWGYQSFKNKEELKKRYEELINDMSKLIPLGLSAGVYTQTTDVEVETNGLMTYDRKVIKIPESELKRIHEKLYDKSLVK</sequence>
<dbReference type="Proteomes" id="UP000198785">
    <property type="component" value="Unassembled WGS sequence"/>
</dbReference>
<evidence type="ECO:0000313" key="7">
    <source>
        <dbReference type="EMBL" id="SFT14612.1"/>
    </source>
</evidence>
<dbReference type="EMBL" id="FOZZ01000015">
    <property type="protein sequence ID" value="SFT14612.1"/>
    <property type="molecule type" value="Genomic_DNA"/>
</dbReference>
<keyword evidence="3" id="KW-0326">Glycosidase</keyword>
<dbReference type="Gene3D" id="3.20.20.80">
    <property type="entry name" value="Glycosidases"/>
    <property type="match status" value="1"/>
</dbReference>
<dbReference type="RefSeq" id="WP_093367404.1">
    <property type="nucleotide sequence ID" value="NZ_FOZZ01000015.1"/>
</dbReference>
<dbReference type="InterPro" id="IPR017853">
    <property type="entry name" value="GH"/>
</dbReference>
<evidence type="ECO:0000259" key="5">
    <source>
        <dbReference type="Pfam" id="PF02836"/>
    </source>
</evidence>
<dbReference type="STRING" id="683125.SAMN05660206_11529"/>
<dbReference type="Gene3D" id="2.60.40.10">
    <property type="entry name" value="Immunoglobulins"/>
    <property type="match status" value="1"/>
</dbReference>
<dbReference type="SUPFAM" id="SSF51445">
    <property type="entry name" value="(Trans)glycosidases"/>
    <property type="match status" value="1"/>
</dbReference>
<dbReference type="InterPro" id="IPR006104">
    <property type="entry name" value="Glyco_hydro_2_N"/>
</dbReference>
<reference evidence="7 8" key="1">
    <citation type="submission" date="2016-10" db="EMBL/GenBank/DDBJ databases">
        <authorList>
            <person name="de Groot N.N."/>
        </authorList>
    </citation>
    <scope>NUCLEOTIDE SEQUENCE [LARGE SCALE GENOMIC DNA]</scope>
    <source>
        <strain evidence="7 8">DSM 22789</strain>
    </source>
</reference>
<name>A0A1I6VLK0_9SPHI</name>